<geneLocation type="mitochondrion" evidence="20"/>
<dbReference type="PROSITE" id="PS50857">
    <property type="entry name" value="COX2_CUA"/>
    <property type="match status" value="1"/>
</dbReference>
<evidence type="ECO:0000256" key="10">
    <source>
        <dbReference type="ARBA" id="ARBA00022967"/>
    </source>
</evidence>
<comment type="cofactor">
    <cofactor evidence="16">
        <name>Cu cation</name>
        <dbReference type="ChEBI" id="CHEBI:23378"/>
    </cofactor>
    <text evidence="16">Binds a copper A center.</text>
</comment>
<evidence type="ECO:0000256" key="2">
    <source>
        <dbReference type="ARBA" id="ARBA00007866"/>
    </source>
</evidence>
<evidence type="ECO:0000313" key="21">
    <source>
        <dbReference type="EMBL" id="ANK36680.1"/>
    </source>
</evidence>
<dbReference type="EMBL" id="KT992045">
    <property type="protein sequence ID" value="ANK36680.1"/>
    <property type="molecule type" value="Genomic_DNA"/>
</dbReference>
<evidence type="ECO:0000256" key="14">
    <source>
        <dbReference type="ARBA" id="ARBA00023136"/>
    </source>
</evidence>
<name>A0A2H4EC88_9BIVA</name>
<keyword evidence="9" id="KW-0460">Magnesium</keyword>
<dbReference type="PANTHER" id="PTHR22888">
    <property type="entry name" value="CYTOCHROME C OXIDASE, SUBUNIT II"/>
    <property type="match status" value="1"/>
</dbReference>
<evidence type="ECO:0000256" key="9">
    <source>
        <dbReference type="ARBA" id="ARBA00022842"/>
    </source>
</evidence>
<keyword evidence="4 16" id="KW-0813">Transport</keyword>
<dbReference type="InterPro" id="IPR045187">
    <property type="entry name" value="CcO_II"/>
</dbReference>
<organism evidence="20">
    <name type="scientific">Saccostrea cuccullata</name>
    <name type="common">small rock oyster</name>
    <dbReference type="NCBI Taxonomy" id="36930"/>
    <lineage>
        <taxon>Eukaryota</taxon>
        <taxon>Metazoa</taxon>
        <taxon>Spiralia</taxon>
        <taxon>Lophotrochozoa</taxon>
        <taxon>Mollusca</taxon>
        <taxon>Bivalvia</taxon>
        <taxon>Autobranchia</taxon>
        <taxon>Pteriomorphia</taxon>
        <taxon>Ostreida</taxon>
        <taxon>Ostreoidea</taxon>
        <taxon>Ostreidae</taxon>
        <taxon>Saccostrea</taxon>
    </lineage>
</organism>
<dbReference type="InterPro" id="IPR036257">
    <property type="entry name" value="Cyt_c_oxidase_su2_TM_sf"/>
</dbReference>
<evidence type="ECO:0000313" key="20">
    <source>
        <dbReference type="EMBL" id="ANK36668.1"/>
    </source>
</evidence>
<dbReference type="Pfam" id="PF00116">
    <property type="entry name" value="COX2"/>
    <property type="match status" value="1"/>
</dbReference>
<protein>
    <recommendedName>
        <fullName evidence="3 16">Cytochrome c oxidase subunit 2</fullName>
    </recommendedName>
</protein>
<dbReference type="FunFam" id="2.60.40.420:FF:000001">
    <property type="entry name" value="Cytochrome c oxidase subunit 2"/>
    <property type="match status" value="1"/>
</dbReference>
<evidence type="ECO:0000256" key="7">
    <source>
        <dbReference type="ARBA" id="ARBA00022723"/>
    </source>
</evidence>
<dbReference type="PROSITE" id="PS00078">
    <property type="entry name" value="COX2"/>
    <property type="match status" value="1"/>
</dbReference>
<dbReference type="InterPro" id="IPR008972">
    <property type="entry name" value="Cupredoxin"/>
</dbReference>
<accession>A0A2H4EC88</accession>
<keyword evidence="12 17" id="KW-1133">Transmembrane helix</keyword>
<dbReference type="PROSITE" id="PS50999">
    <property type="entry name" value="COX2_TM"/>
    <property type="match status" value="1"/>
</dbReference>
<dbReference type="Gene3D" id="1.10.287.90">
    <property type="match status" value="1"/>
</dbReference>
<comment type="catalytic activity">
    <reaction evidence="15">
        <text>4 Fe(II)-[cytochrome c] + O2 + 8 H(+)(in) = 4 Fe(III)-[cytochrome c] + 2 H2O + 4 H(+)(out)</text>
        <dbReference type="Rhea" id="RHEA:11436"/>
        <dbReference type="Rhea" id="RHEA-COMP:10350"/>
        <dbReference type="Rhea" id="RHEA-COMP:14399"/>
        <dbReference type="ChEBI" id="CHEBI:15377"/>
        <dbReference type="ChEBI" id="CHEBI:15378"/>
        <dbReference type="ChEBI" id="CHEBI:15379"/>
        <dbReference type="ChEBI" id="CHEBI:29033"/>
        <dbReference type="ChEBI" id="CHEBI:29034"/>
        <dbReference type="EC" id="7.1.1.9"/>
    </reaction>
    <physiologicalReaction direction="left-to-right" evidence="15">
        <dbReference type="Rhea" id="RHEA:11437"/>
    </physiologicalReaction>
</comment>
<evidence type="ECO:0000256" key="1">
    <source>
        <dbReference type="ARBA" id="ARBA00004448"/>
    </source>
</evidence>
<dbReference type="Gene3D" id="2.60.40.420">
    <property type="entry name" value="Cupredoxins - blue copper proteins"/>
    <property type="match status" value="1"/>
</dbReference>
<comment type="function">
    <text evidence="16">Component of the cytochrome c oxidase, the last enzyme in the mitochondrial electron transport chain which drives oxidative phosphorylation. The respiratory chain contains 3 multisubunit complexes succinate dehydrogenase (complex II, CII), ubiquinol-cytochrome c oxidoreductase (cytochrome b-c1 complex, complex III, CIII) and cytochrome c oxidase (complex IV, CIV), that cooperate to transfer electrons derived from NADH and succinate to molecular oxygen, creating an electrochemical gradient over the inner membrane that drives transmembrane transport and the ATP synthase. Cytochrome c oxidase is the component of the respiratory chain that catalyzes the reduction of oxygen to water. Electrons originating from reduced cytochrome c in the intermembrane space (IMS) are transferred via the dinuclear copper A center (CU(A)) of subunit 2 and heme A of subunit 1 to the active site in subunit 1, a binuclear center (BNC) formed by heme A3 and copper B (CU(B)). The BNC reduces molecular oxygen to 2 water molecules using 4 electrons from cytochrome c in the IMS and 4 protons from the mitochondrial matrix.</text>
</comment>
<evidence type="ECO:0000256" key="5">
    <source>
        <dbReference type="ARBA" id="ARBA00022660"/>
    </source>
</evidence>
<dbReference type="AlphaFoldDB" id="A0A2H4EC88"/>
<dbReference type="InterPro" id="IPR034210">
    <property type="entry name" value="CcO_II_C"/>
</dbReference>
<feature type="transmembrane region" description="Helical" evidence="17">
    <location>
        <begin position="82"/>
        <end position="104"/>
    </location>
</feature>
<proteinExistence type="inferred from homology"/>
<keyword evidence="14 16" id="KW-0472">Membrane</keyword>
<evidence type="ECO:0000256" key="15">
    <source>
        <dbReference type="ARBA" id="ARBA00049512"/>
    </source>
</evidence>
<dbReference type="PRINTS" id="PR01166">
    <property type="entry name" value="CYCOXIDASEII"/>
</dbReference>
<keyword evidence="10" id="KW-1278">Translocase</keyword>
<dbReference type="InterPro" id="IPR011759">
    <property type="entry name" value="Cyt_c_oxidase_su2_TM_dom"/>
</dbReference>
<dbReference type="GO" id="GO:0004129">
    <property type="term" value="F:cytochrome-c oxidase activity"/>
    <property type="evidence" value="ECO:0007669"/>
    <property type="project" value="UniProtKB-EC"/>
</dbReference>
<evidence type="ECO:0000256" key="4">
    <source>
        <dbReference type="ARBA" id="ARBA00022448"/>
    </source>
</evidence>
<evidence type="ECO:0000256" key="16">
    <source>
        <dbReference type="RuleBase" id="RU000457"/>
    </source>
</evidence>
<keyword evidence="11 16" id="KW-0249">Electron transport</keyword>
<keyword evidence="13 16" id="KW-0186">Copper</keyword>
<sequence>MSKNAVQWLWEVNSNLMKMSYWCQMYFQNSVTFAGMRIQWVFGMYCAVLTLIFIFVMLSVVLCLVSPHQFLYVQTDHTLERIWGFVPLLILTFLSWPSMGLLYAMSELETPLITVKCIGHQWYWEYEYSDFTVITYNSYMIPEKELNLGEPRLLTVDKSMVLPFSVWCRVLTTSFDVIHSWTVPAFGVKSDAVPGRLSESSVKVEMPGVFWGQCSEICGALHSFMPIRVEVVSCRVFEQWMSVLEDVMA</sequence>
<gene>
    <name evidence="20" type="primary">COX2</name>
</gene>
<comment type="similarity">
    <text evidence="2 16">Belongs to the cytochrome c oxidase subunit 2 family.</text>
</comment>
<dbReference type="GO" id="GO:0005507">
    <property type="term" value="F:copper ion binding"/>
    <property type="evidence" value="ECO:0007669"/>
    <property type="project" value="InterPro"/>
</dbReference>
<evidence type="ECO:0000259" key="18">
    <source>
        <dbReference type="PROSITE" id="PS50857"/>
    </source>
</evidence>
<dbReference type="EMBL" id="KT992044">
    <property type="protein sequence ID" value="ANK36668.1"/>
    <property type="molecule type" value="Genomic_DNA"/>
</dbReference>
<dbReference type="InterPro" id="IPR002429">
    <property type="entry name" value="CcO_II-like_C"/>
</dbReference>
<evidence type="ECO:0000256" key="13">
    <source>
        <dbReference type="ARBA" id="ARBA00023008"/>
    </source>
</evidence>
<keyword evidence="6 16" id="KW-0812">Transmembrane</keyword>
<evidence type="ECO:0000256" key="6">
    <source>
        <dbReference type="ARBA" id="ARBA00022692"/>
    </source>
</evidence>
<dbReference type="SUPFAM" id="SSF49503">
    <property type="entry name" value="Cupredoxins"/>
    <property type="match status" value="1"/>
</dbReference>
<keyword evidence="16 20" id="KW-0496">Mitochondrion</keyword>
<keyword evidence="7 16" id="KW-0479">Metal-binding</keyword>
<feature type="transmembrane region" description="Helical" evidence="17">
    <location>
        <begin position="40"/>
        <end position="62"/>
    </location>
</feature>
<dbReference type="GO" id="GO:0005743">
    <property type="term" value="C:mitochondrial inner membrane"/>
    <property type="evidence" value="ECO:0007669"/>
    <property type="project" value="UniProtKB-SubCell"/>
</dbReference>
<dbReference type="SUPFAM" id="SSF81464">
    <property type="entry name" value="Cytochrome c oxidase subunit II-like, transmembrane region"/>
    <property type="match status" value="1"/>
</dbReference>
<evidence type="ECO:0000256" key="8">
    <source>
        <dbReference type="ARBA" id="ARBA00022792"/>
    </source>
</evidence>
<dbReference type="InterPro" id="IPR001505">
    <property type="entry name" value="Copper_CuA"/>
</dbReference>
<evidence type="ECO:0000256" key="11">
    <source>
        <dbReference type="ARBA" id="ARBA00022982"/>
    </source>
</evidence>
<dbReference type="GO" id="GO:0042773">
    <property type="term" value="P:ATP synthesis coupled electron transport"/>
    <property type="evidence" value="ECO:0007669"/>
    <property type="project" value="TreeGrafter"/>
</dbReference>
<evidence type="ECO:0000256" key="17">
    <source>
        <dbReference type="SAM" id="Phobius"/>
    </source>
</evidence>
<dbReference type="Pfam" id="PF02790">
    <property type="entry name" value="COX2_TM"/>
    <property type="match status" value="1"/>
</dbReference>
<keyword evidence="5 16" id="KW-0679">Respiratory chain</keyword>
<evidence type="ECO:0000259" key="19">
    <source>
        <dbReference type="PROSITE" id="PS50999"/>
    </source>
</evidence>
<keyword evidence="8 16" id="KW-0999">Mitochondrion inner membrane</keyword>
<evidence type="ECO:0000256" key="12">
    <source>
        <dbReference type="ARBA" id="ARBA00022989"/>
    </source>
</evidence>
<feature type="domain" description="Cytochrome oxidase subunit II copper A binding" evidence="18">
    <location>
        <begin position="110"/>
        <end position="243"/>
    </location>
</feature>
<reference evidence="20" key="1">
    <citation type="submission" date="2015-11" db="EMBL/GenBank/DDBJ databases">
        <title>The mitogenome of Saccostrea cucullata and its phylogenetic consideration.</title>
        <authorList>
            <person name="Mu W."/>
            <person name="Liu X."/>
        </authorList>
    </citation>
    <scope>NUCLEOTIDE SEQUENCE</scope>
    <source>
        <strain evidence="20">IDAU1</strain>
        <strain evidence="21">IDAU2</strain>
        <tissue evidence="20">Adductor muscle</tissue>
    </source>
</reference>
<comment type="subcellular location">
    <subcellularLocation>
        <location evidence="1 16">Mitochondrion inner membrane</location>
        <topology evidence="1 16">Multi-pass membrane protein</topology>
    </subcellularLocation>
</comment>
<dbReference type="CDD" id="cd13912">
    <property type="entry name" value="CcO_II_C"/>
    <property type="match status" value="1"/>
</dbReference>
<evidence type="ECO:0000256" key="3">
    <source>
        <dbReference type="ARBA" id="ARBA00015946"/>
    </source>
</evidence>
<dbReference type="PANTHER" id="PTHR22888:SF9">
    <property type="entry name" value="CYTOCHROME C OXIDASE SUBUNIT 2"/>
    <property type="match status" value="1"/>
</dbReference>
<feature type="domain" description="Cytochrome oxidase subunit II transmembrane region profile" evidence="19">
    <location>
        <begin position="19"/>
        <end position="109"/>
    </location>
</feature>